<organism evidence="2 3">
    <name type="scientific">Ramlibacter ginsenosidimutans</name>
    <dbReference type="NCBI Taxonomy" id="502333"/>
    <lineage>
        <taxon>Bacteria</taxon>
        <taxon>Pseudomonadati</taxon>
        <taxon>Pseudomonadota</taxon>
        <taxon>Betaproteobacteria</taxon>
        <taxon>Burkholderiales</taxon>
        <taxon>Comamonadaceae</taxon>
        <taxon>Ramlibacter</taxon>
    </lineage>
</organism>
<comment type="caution">
    <text evidence="2">The sequence shown here is derived from an EMBL/GenBank/DDBJ whole genome shotgun (WGS) entry which is preliminary data.</text>
</comment>
<evidence type="ECO:0000313" key="2">
    <source>
        <dbReference type="EMBL" id="MBK6005119.1"/>
    </source>
</evidence>
<proteinExistence type="predicted"/>
<feature type="transmembrane region" description="Helical" evidence="1">
    <location>
        <begin position="54"/>
        <end position="72"/>
    </location>
</feature>
<keyword evidence="1" id="KW-1133">Transmembrane helix</keyword>
<evidence type="ECO:0000313" key="3">
    <source>
        <dbReference type="Proteomes" id="UP000630528"/>
    </source>
</evidence>
<name>A0A934WJX3_9BURK</name>
<dbReference type="AlphaFoldDB" id="A0A934WJX3"/>
<keyword evidence="1" id="KW-0812">Transmembrane</keyword>
<gene>
    <name evidence="2" type="ORF">JJB11_03355</name>
</gene>
<dbReference type="RefSeq" id="WP_201166474.1">
    <property type="nucleotide sequence ID" value="NZ_JAEPWM010000001.1"/>
</dbReference>
<evidence type="ECO:0008006" key="4">
    <source>
        <dbReference type="Google" id="ProtNLM"/>
    </source>
</evidence>
<evidence type="ECO:0000256" key="1">
    <source>
        <dbReference type="SAM" id="Phobius"/>
    </source>
</evidence>
<reference evidence="2" key="2">
    <citation type="submission" date="2021-01" db="EMBL/GenBank/DDBJ databases">
        <authorList>
            <person name="Kang M."/>
        </authorList>
    </citation>
    <scope>NUCLEOTIDE SEQUENCE</scope>
    <source>
        <strain evidence="2">KACC 17527</strain>
    </source>
</reference>
<dbReference type="Proteomes" id="UP000630528">
    <property type="component" value="Unassembled WGS sequence"/>
</dbReference>
<reference evidence="2" key="1">
    <citation type="journal article" date="2012" name="J. Microbiol. Biotechnol.">
        <title>Ramlibacter ginsenosidimutans sp. nov., with ginsenoside-converting activity.</title>
        <authorList>
            <person name="Wang L."/>
            <person name="An D.S."/>
            <person name="Kim S.G."/>
            <person name="Jin F.X."/>
            <person name="Kim S.C."/>
            <person name="Lee S.T."/>
            <person name="Im W.T."/>
        </authorList>
    </citation>
    <scope>NUCLEOTIDE SEQUENCE</scope>
    <source>
        <strain evidence="2">KACC 17527</strain>
    </source>
</reference>
<keyword evidence="1" id="KW-0472">Membrane</keyword>
<sequence>MDNLLDLLQWPAMVASVLAAWLVASAHADRRKIGFWVFMASNALWVAWGWHTQAYALITLQLILAAMNVRGLKKSASLEKQGRDTA</sequence>
<accession>A0A934WJX3</accession>
<keyword evidence="3" id="KW-1185">Reference proteome</keyword>
<feature type="transmembrane region" description="Helical" evidence="1">
    <location>
        <begin position="7"/>
        <end position="26"/>
    </location>
</feature>
<dbReference type="EMBL" id="JAEPWM010000001">
    <property type="protein sequence ID" value="MBK6005119.1"/>
    <property type="molecule type" value="Genomic_DNA"/>
</dbReference>
<protein>
    <recommendedName>
        <fullName evidence="4">Amino acid transporter</fullName>
    </recommendedName>
</protein>